<keyword evidence="1" id="KW-0812">Transmembrane</keyword>
<dbReference type="Proteomes" id="UP000092445">
    <property type="component" value="Unassembled WGS sequence"/>
</dbReference>
<sequence length="104" mass="11825">MKKNENSNSVDVEKSVSSDSLLTQHNDLEFSIYFGTGDDDNAVKNTDDSNIKCRTEISITYNKHFADYGSLQLHEMKFWFIALAIVVVTISVNRALSYKRVQTL</sequence>
<evidence type="ECO:0000256" key="1">
    <source>
        <dbReference type="SAM" id="Phobius"/>
    </source>
</evidence>
<evidence type="ECO:0000313" key="3">
    <source>
        <dbReference type="Proteomes" id="UP000092445"/>
    </source>
</evidence>
<dbReference type="EnsemblMetazoa" id="GPAI012137-RA">
    <property type="protein sequence ID" value="GPAI012137-PA"/>
    <property type="gene ID" value="GPAI012137"/>
</dbReference>
<feature type="transmembrane region" description="Helical" evidence="1">
    <location>
        <begin position="78"/>
        <end position="96"/>
    </location>
</feature>
<keyword evidence="3" id="KW-1185">Reference proteome</keyword>
<reference evidence="2" key="2">
    <citation type="submission" date="2020-05" db="UniProtKB">
        <authorList>
            <consortium name="EnsemblMetazoa"/>
        </authorList>
    </citation>
    <scope>IDENTIFICATION</scope>
    <source>
        <strain evidence="2">IAEA</strain>
    </source>
</reference>
<accession>A0A1A9ZEE8</accession>
<keyword evidence="1" id="KW-0472">Membrane</keyword>
<keyword evidence="1" id="KW-1133">Transmembrane helix</keyword>
<dbReference type="AlphaFoldDB" id="A0A1A9ZEE8"/>
<proteinExistence type="predicted"/>
<dbReference type="VEuPathDB" id="VectorBase:GPAI012137"/>
<organism evidence="2 3">
    <name type="scientific">Glossina pallidipes</name>
    <name type="common">Tsetse fly</name>
    <dbReference type="NCBI Taxonomy" id="7398"/>
    <lineage>
        <taxon>Eukaryota</taxon>
        <taxon>Metazoa</taxon>
        <taxon>Ecdysozoa</taxon>
        <taxon>Arthropoda</taxon>
        <taxon>Hexapoda</taxon>
        <taxon>Insecta</taxon>
        <taxon>Pterygota</taxon>
        <taxon>Neoptera</taxon>
        <taxon>Endopterygota</taxon>
        <taxon>Diptera</taxon>
        <taxon>Brachycera</taxon>
        <taxon>Muscomorpha</taxon>
        <taxon>Hippoboscoidea</taxon>
        <taxon>Glossinidae</taxon>
        <taxon>Glossina</taxon>
    </lineage>
</organism>
<reference evidence="3" key="1">
    <citation type="submission" date="2014-03" db="EMBL/GenBank/DDBJ databases">
        <authorList>
            <person name="Aksoy S."/>
            <person name="Warren W."/>
            <person name="Wilson R.K."/>
        </authorList>
    </citation>
    <scope>NUCLEOTIDE SEQUENCE [LARGE SCALE GENOMIC DNA]</scope>
    <source>
        <strain evidence="3">IAEA</strain>
    </source>
</reference>
<protein>
    <submittedName>
        <fullName evidence="2">Uncharacterized protein</fullName>
    </submittedName>
</protein>
<name>A0A1A9ZEE8_GLOPL</name>
<evidence type="ECO:0000313" key="2">
    <source>
        <dbReference type="EnsemblMetazoa" id="GPAI012137-PA"/>
    </source>
</evidence>